<dbReference type="EMBL" id="PGTO01000012">
    <property type="protein sequence ID" value="RAU21217.1"/>
    <property type="molecule type" value="Genomic_DNA"/>
</dbReference>
<proteinExistence type="predicted"/>
<protein>
    <submittedName>
        <fullName evidence="2">Uncharacterized protein</fullName>
    </submittedName>
</protein>
<evidence type="ECO:0000313" key="2">
    <source>
        <dbReference type="EMBL" id="RAU21217.1"/>
    </source>
</evidence>
<keyword evidence="1" id="KW-1133">Transmembrane helix</keyword>
<keyword evidence="3" id="KW-1185">Reference proteome</keyword>
<reference evidence="2 3" key="1">
    <citation type="submission" date="2017-11" db="EMBL/GenBank/DDBJ databases">
        <title>Draft genome sequence of magnetotactic bacterium Magnetospirillum kuznetsovii LBB-42.</title>
        <authorList>
            <person name="Grouzdev D.S."/>
            <person name="Rysina M.S."/>
            <person name="Baslerov R.V."/>
            <person name="Koziaeva V."/>
        </authorList>
    </citation>
    <scope>NUCLEOTIDE SEQUENCE [LARGE SCALE GENOMIC DNA]</scope>
    <source>
        <strain evidence="2 3">LBB-42</strain>
    </source>
</reference>
<evidence type="ECO:0000313" key="3">
    <source>
        <dbReference type="Proteomes" id="UP000251075"/>
    </source>
</evidence>
<dbReference type="RefSeq" id="WP_112146069.1">
    <property type="nucleotide sequence ID" value="NZ_PGTO01000012.1"/>
</dbReference>
<sequence>MIKPQHLAGQFIAYSAFAVMIAYFASSPPYQHHPQESALVRLSLTHAGQRVGDCKERSPDELAKLPPNMRAKQNCGRERNQVTLEMDIDGKTVYSQTAKPAGLSGDGRSRFYDSREVPAGRHVIRARMRDGGKPDGFDYDEQVEVELAPRQVFVIDFDEEDKKLSFE</sequence>
<evidence type="ECO:0000256" key="1">
    <source>
        <dbReference type="SAM" id="Phobius"/>
    </source>
</evidence>
<name>A0A364NWB9_9PROT</name>
<keyword evidence="1" id="KW-0812">Transmembrane</keyword>
<dbReference type="Proteomes" id="UP000251075">
    <property type="component" value="Unassembled WGS sequence"/>
</dbReference>
<dbReference type="AlphaFoldDB" id="A0A364NWB9"/>
<accession>A0A364NWB9</accession>
<feature type="transmembrane region" description="Helical" evidence="1">
    <location>
        <begin position="7"/>
        <end position="25"/>
    </location>
</feature>
<gene>
    <name evidence="2" type="ORF">CU669_14820</name>
</gene>
<comment type="caution">
    <text evidence="2">The sequence shown here is derived from an EMBL/GenBank/DDBJ whole genome shotgun (WGS) entry which is preliminary data.</text>
</comment>
<dbReference type="OrthoDB" id="7862146at2"/>
<keyword evidence="1" id="KW-0472">Membrane</keyword>
<organism evidence="2 3">
    <name type="scientific">Paramagnetospirillum kuznetsovii</name>
    <dbReference type="NCBI Taxonomy" id="2053833"/>
    <lineage>
        <taxon>Bacteria</taxon>
        <taxon>Pseudomonadati</taxon>
        <taxon>Pseudomonadota</taxon>
        <taxon>Alphaproteobacteria</taxon>
        <taxon>Rhodospirillales</taxon>
        <taxon>Magnetospirillaceae</taxon>
        <taxon>Paramagnetospirillum</taxon>
    </lineage>
</organism>